<organism evidence="2 3">
    <name type="scientific">Plutella xylostella</name>
    <name type="common">Diamondback moth</name>
    <name type="synonym">Plutella maculipennis</name>
    <dbReference type="NCBI Taxonomy" id="51655"/>
    <lineage>
        <taxon>Eukaryota</taxon>
        <taxon>Metazoa</taxon>
        <taxon>Ecdysozoa</taxon>
        <taxon>Arthropoda</taxon>
        <taxon>Hexapoda</taxon>
        <taxon>Insecta</taxon>
        <taxon>Pterygota</taxon>
        <taxon>Neoptera</taxon>
        <taxon>Endopterygota</taxon>
        <taxon>Lepidoptera</taxon>
        <taxon>Glossata</taxon>
        <taxon>Ditrysia</taxon>
        <taxon>Yponomeutoidea</taxon>
        <taxon>Plutellidae</taxon>
        <taxon>Plutella</taxon>
    </lineage>
</organism>
<gene>
    <name evidence="2" type="ORF">JYU34_002882</name>
</gene>
<dbReference type="EMBL" id="JAHIBW010000004">
    <property type="protein sequence ID" value="KAG7311800.1"/>
    <property type="molecule type" value="Genomic_DNA"/>
</dbReference>
<comment type="caution">
    <text evidence="2">The sequence shown here is derived from an EMBL/GenBank/DDBJ whole genome shotgun (WGS) entry which is preliminary data.</text>
</comment>
<sequence length="127" mass="13687">MHPKLPKQLGELRAANSRAIDGRTRDLVAPPPRHGGAPLTSHSGRVTSAAREQHAAPRARCVITAPPLAAAAAPPPPIGRRRTLAAYGECLGRRPSAKRFIRLPLAKRPTRPAAETRILHTLYSHTL</sequence>
<keyword evidence="3" id="KW-1185">Reference proteome</keyword>
<reference evidence="2 3" key="1">
    <citation type="submission" date="2021-06" db="EMBL/GenBank/DDBJ databases">
        <title>A haploid diamondback moth (Plutella xylostella L.) genome assembly resolves 31 chromosomes and identifies a diamide resistance mutation.</title>
        <authorList>
            <person name="Ward C.M."/>
            <person name="Perry K.D."/>
            <person name="Baker G."/>
            <person name="Powis K."/>
            <person name="Heckel D.G."/>
            <person name="Baxter S.W."/>
        </authorList>
    </citation>
    <scope>NUCLEOTIDE SEQUENCE [LARGE SCALE GENOMIC DNA]</scope>
    <source>
        <strain evidence="2 3">LV</strain>
        <tissue evidence="2">Single pupa</tissue>
    </source>
</reference>
<evidence type="ECO:0000256" key="1">
    <source>
        <dbReference type="SAM" id="MobiDB-lite"/>
    </source>
</evidence>
<feature type="region of interest" description="Disordered" evidence="1">
    <location>
        <begin position="22"/>
        <end position="58"/>
    </location>
</feature>
<dbReference type="Proteomes" id="UP000823941">
    <property type="component" value="Chromosome 4"/>
</dbReference>
<evidence type="ECO:0000313" key="2">
    <source>
        <dbReference type="EMBL" id="KAG7311800.1"/>
    </source>
</evidence>
<accession>A0ABQ7R3C9</accession>
<evidence type="ECO:0000313" key="3">
    <source>
        <dbReference type="Proteomes" id="UP000823941"/>
    </source>
</evidence>
<protein>
    <submittedName>
        <fullName evidence="2">Uncharacterized protein</fullName>
    </submittedName>
</protein>
<proteinExistence type="predicted"/>
<name>A0ABQ7R3C9_PLUXY</name>